<proteinExistence type="predicted"/>
<dbReference type="AlphaFoldDB" id="T2JM62"/>
<dbReference type="SUPFAM" id="SSF69360">
    <property type="entry name" value="Cell wall binding repeat"/>
    <property type="match status" value="2"/>
</dbReference>
<accession>T2JM62</accession>
<dbReference type="EMBL" id="CAQN01000358">
    <property type="protein sequence ID" value="CCQ66166.1"/>
    <property type="molecule type" value="Genomic_DNA"/>
</dbReference>
<evidence type="ECO:0000313" key="2">
    <source>
        <dbReference type="Proteomes" id="UP000018130"/>
    </source>
</evidence>
<dbReference type="Pfam" id="PF14903">
    <property type="entry name" value="WG_beta_rep"/>
    <property type="match status" value="6"/>
</dbReference>
<sequence length="554" mass="63194">MQTTEEHPVKVFSDTGIITHHSDRISSETIEVEYNDYLEDATFTYHAAGQLIISNLIEGMKVEHYIKPPIQNIVNGVDESFILLKPEDKIIFIEVESKSLDGFTTKLISNYQINTDSSLQNSEIDSEPIPFYFKSKYGYVKNGKVVIPFEFDYADIFEDGVARVAKNGRVGYIDTTGKIVIPFEVENNSLKRFREGLAAVKKDGKWGYINKIGKLVIPYQFDEAKEFSEGLAQVSYHEKEDGKTTYIHDVGYINKKGEVIIPFEFSYGQYFSNGLAPVQQYNQELGGYKYGYINKTGRWVIPCQFDFAQPFHNGLAEVTINRSFKKCVGAINAQGEFIVYPQDNISRIDTSDPDLIKVRSYIIDETRPTGKSISTYSVIDKKTQRTVLSSLEEIVDVHPRKKQPFFAKKNNKWACFDTSGEMIADFQFDDVKGFSEGLGGIKQDDKWGYINERGEISIALQFDDVNGFSEGLAFVIKGDKCGCINKIGQLVIPYEFDKECYQFNEFGMVYFTNLYQFQEGFAKVLVNDKKYLIDTNKTVWVSESDYDKITIQMP</sequence>
<reference evidence="1 2" key="2">
    <citation type="submission" date="2013-09" db="EMBL/GenBank/DDBJ databases">
        <title>Whole genome comparison of six Crocosphaera watsonii strains with differing phenotypes.</title>
        <authorList>
            <person name="Bench S.R."/>
            <person name="Heller P."/>
            <person name="Frank I."/>
            <person name="Arciniega M."/>
            <person name="Shilova I.N."/>
            <person name="Zehr J.P."/>
        </authorList>
    </citation>
    <scope>NUCLEOTIDE SEQUENCE [LARGE SCALE GENOMIC DNA]</scope>
    <source>
        <strain evidence="1 2">WH 0402</strain>
    </source>
</reference>
<comment type="caution">
    <text evidence="1">The sequence shown here is derived from an EMBL/GenBank/DDBJ whole genome shotgun (WGS) entry which is preliminary data.</text>
</comment>
<protein>
    <recommendedName>
        <fullName evidence="3">WG repeat-containing protein</fullName>
    </recommendedName>
</protein>
<dbReference type="InterPro" id="IPR032774">
    <property type="entry name" value="WG_beta_rep"/>
</dbReference>
<evidence type="ECO:0000313" key="1">
    <source>
        <dbReference type="EMBL" id="CCQ66166.1"/>
    </source>
</evidence>
<gene>
    <name evidence="1" type="ORF">CWATWH0402_5328</name>
</gene>
<evidence type="ECO:0008006" key="3">
    <source>
        <dbReference type="Google" id="ProtNLM"/>
    </source>
</evidence>
<dbReference type="Proteomes" id="UP000018130">
    <property type="component" value="Unassembled WGS sequence"/>
</dbReference>
<dbReference type="PANTHER" id="PTHR37841:SF1">
    <property type="entry name" value="DUF3298 DOMAIN-CONTAINING PROTEIN"/>
    <property type="match status" value="1"/>
</dbReference>
<organism evidence="1 2">
    <name type="scientific">Crocosphaera watsonii WH 0402</name>
    <dbReference type="NCBI Taxonomy" id="1284629"/>
    <lineage>
        <taxon>Bacteria</taxon>
        <taxon>Bacillati</taxon>
        <taxon>Cyanobacteriota</taxon>
        <taxon>Cyanophyceae</taxon>
        <taxon>Oscillatoriophycideae</taxon>
        <taxon>Chroococcales</taxon>
        <taxon>Aphanothecaceae</taxon>
        <taxon>Crocosphaera</taxon>
    </lineage>
</organism>
<reference evidence="1 2" key="1">
    <citation type="submission" date="2013-01" db="EMBL/GenBank/DDBJ databases">
        <authorList>
            <person name="Bench S."/>
        </authorList>
    </citation>
    <scope>NUCLEOTIDE SEQUENCE [LARGE SCALE GENOMIC DNA]</scope>
    <source>
        <strain evidence="1 2">WH 0402</strain>
    </source>
</reference>
<dbReference type="PANTHER" id="PTHR37841">
    <property type="entry name" value="GLR2918 PROTEIN"/>
    <property type="match status" value="1"/>
</dbReference>
<name>T2JM62_CROWT</name>